<keyword evidence="10" id="KW-1185">Reference proteome</keyword>
<evidence type="ECO:0000256" key="3">
    <source>
        <dbReference type="ARBA" id="ARBA00022750"/>
    </source>
</evidence>
<dbReference type="GO" id="GO:0004190">
    <property type="term" value="F:aspartic-type endopeptidase activity"/>
    <property type="evidence" value="ECO:0007669"/>
    <property type="project" value="UniProtKB-KW"/>
</dbReference>
<dbReference type="PROSITE" id="PS00141">
    <property type="entry name" value="ASP_PROTEASE"/>
    <property type="match status" value="1"/>
</dbReference>
<dbReference type="PROSITE" id="PS51767">
    <property type="entry name" value="PEPTIDASE_A1"/>
    <property type="match status" value="1"/>
</dbReference>
<name>A0A2P5I315_DIAHE</name>
<feature type="active site" evidence="5">
    <location>
        <position position="127"/>
    </location>
</feature>
<accession>A0A2P5I315</accession>
<dbReference type="InterPro" id="IPR033121">
    <property type="entry name" value="PEPTIDASE_A1"/>
</dbReference>
<dbReference type="SUPFAM" id="SSF50630">
    <property type="entry name" value="Acid proteases"/>
    <property type="match status" value="1"/>
</dbReference>
<dbReference type="InParanoid" id="A0A2P5I315"/>
<organism evidence="9 10">
    <name type="scientific">Diaporthe helianthi</name>
    <dbReference type="NCBI Taxonomy" id="158607"/>
    <lineage>
        <taxon>Eukaryota</taxon>
        <taxon>Fungi</taxon>
        <taxon>Dikarya</taxon>
        <taxon>Ascomycota</taxon>
        <taxon>Pezizomycotina</taxon>
        <taxon>Sordariomycetes</taxon>
        <taxon>Sordariomycetidae</taxon>
        <taxon>Diaporthales</taxon>
        <taxon>Diaporthaceae</taxon>
        <taxon>Diaporthe</taxon>
    </lineage>
</organism>
<keyword evidence="7" id="KW-0732">Signal</keyword>
<evidence type="ECO:0000256" key="2">
    <source>
        <dbReference type="ARBA" id="ARBA00022670"/>
    </source>
</evidence>
<dbReference type="FunFam" id="2.40.70.10:FF:000026">
    <property type="entry name" value="Endothiapepsin"/>
    <property type="match status" value="1"/>
</dbReference>
<dbReference type="CDD" id="cd06097">
    <property type="entry name" value="Aspergillopepsin_like"/>
    <property type="match status" value="1"/>
</dbReference>
<proteinExistence type="inferred from homology"/>
<reference evidence="9" key="1">
    <citation type="submission" date="2017-09" db="EMBL/GenBank/DDBJ databases">
        <title>Polyketide synthases of a Diaporthe helianthi virulent isolate.</title>
        <authorList>
            <person name="Baroncelli R."/>
        </authorList>
    </citation>
    <scope>NUCLEOTIDE SEQUENCE [LARGE SCALE GENOMIC DNA]</scope>
    <source>
        <strain evidence="9">7/96</strain>
    </source>
</reference>
<dbReference type="PANTHER" id="PTHR47966">
    <property type="entry name" value="BETA-SITE APP-CLEAVING ENZYME, ISOFORM A-RELATED"/>
    <property type="match status" value="1"/>
</dbReference>
<dbReference type="PRINTS" id="PR00792">
    <property type="entry name" value="PEPSIN"/>
</dbReference>
<dbReference type="GO" id="GO:0006508">
    <property type="term" value="P:proteolysis"/>
    <property type="evidence" value="ECO:0007669"/>
    <property type="project" value="UniProtKB-KW"/>
</dbReference>
<evidence type="ECO:0000313" key="9">
    <source>
        <dbReference type="EMBL" id="POS76902.1"/>
    </source>
</evidence>
<dbReference type="PANTHER" id="PTHR47966:SF2">
    <property type="entry name" value="ASPERGILLOPEPSIN-1-RELATED"/>
    <property type="match status" value="1"/>
</dbReference>
<evidence type="ECO:0000256" key="6">
    <source>
        <dbReference type="RuleBase" id="RU000454"/>
    </source>
</evidence>
<dbReference type="OrthoDB" id="2747330at2759"/>
<dbReference type="InterPro" id="IPR021109">
    <property type="entry name" value="Peptidase_aspartic_dom_sf"/>
</dbReference>
<dbReference type="AlphaFoldDB" id="A0A2P5I315"/>
<evidence type="ECO:0000256" key="1">
    <source>
        <dbReference type="ARBA" id="ARBA00007447"/>
    </source>
</evidence>
<protein>
    <submittedName>
        <fullName evidence="9">Endothiapepsin</fullName>
    </submittedName>
</protein>
<dbReference type="EMBL" id="MAVT02000321">
    <property type="protein sequence ID" value="POS76902.1"/>
    <property type="molecule type" value="Genomic_DNA"/>
</dbReference>
<gene>
    <name evidence="9" type="ORF">DHEL01_v204698</name>
</gene>
<comment type="caution">
    <text evidence="9">The sequence shown here is derived from an EMBL/GenBank/DDBJ whole genome shotgun (WGS) entry which is preliminary data.</text>
</comment>
<dbReference type="Gene3D" id="2.40.70.10">
    <property type="entry name" value="Acid Proteases"/>
    <property type="match status" value="2"/>
</dbReference>
<keyword evidence="4 6" id="KW-0378">Hydrolase</keyword>
<feature type="signal peptide" evidence="7">
    <location>
        <begin position="1"/>
        <end position="22"/>
    </location>
</feature>
<dbReference type="InterPro" id="IPR034163">
    <property type="entry name" value="Aspergillopepsin-like_cat_dom"/>
</dbReference>
<keyword evidence="3 6" id="KW-0064">Aspartyl protease</keyword>
<evidence type="ECO:0000256" key="5">
    <source>
        <dbReference type="PIRSR" id="PIRSR601461-1"/>
    </source>
</evidence>
<keyword evidence="2 6" id="KW-0645">Protease</keyword>
<evidence type="ECO:0000256" key="4">
    <source>
        <dbReference type="ARBA" id="ARBA00022801"/>
    </source>
</evidence>
<dbReference type="Pfam" id="PF00026">
    <property type="entry name" value="Asp"/>
    <property type="match status" value="1"/>
</dbReference>
<evidence type="ECO:0000259" key="8">
    <source>
        <dbReference type="PROSITE" id="PS51767"/>
    </source>
</evidence>
<comment type="similarity">
    <text evidence="1 6">Belongs to the peptidase A1 family.</text>
</comment>
<dbReference type="Proteomes" id="UP000094444">
    <property type="component" value="Unassembled WGS sequence"/>
</dbReference>
<dbReference type="InterPro" id="IPR001969">
    <property type="entry name" value="Aspartic_peptidase_AS"/>
</dbReference>
<feature type="domain" description="Peptidase A1" evidence="8">
    <location>
        <begin position="109"/>
        <end position="424"/>
    </location>
</feature>
<dbReference type="STRING" id="158607.A0A2P5I315"/>
<evidence type="ECO:0000256" key="7">
    <source>
        <dbReference type="SAM" id="SignalP"/>
    </source>
</evidence>
<dbReference type="InterPro" id="IPR001461">
    <property type="entry name" value="Aspartic_peptidase_A1"/>
</dbReference>
<feature type="chain" id="PRO_5015132143" evidence="7">
    <location>
        <begin position="23"/>
        <end position="430"/>
    </location>
</feature>
<sequence length="430" mass="46451">MGASTLLTASLAALVGAHAVRASHQHPVRPVIAKEPRAEFDGTFSVHQTRNPGYRPKSGLEAMIEVYNKYGVELTPQLKKAVGMNKQLSTSQKRQTVEAVPPRGLDYEFISPVQIGTPPQTMYLNFDTGSADLWVYSTDTNASAVSGQGLYKPALSTTAHIQSGFTFSIGYGDGSGAEGLVYLDRVEVAGFVVNYQAVESAETVSIEFTEDPYCWGFLGLGMSSGNTVKPMQQLTFMDNVKSSLASPLFTADLRSTIPGTYGFGFIGNSYTGRIQYAPVDRSAVWWLFAVTGYRIGPETIAGNPNSGYVTKPFRAIADTGTSLLLLSEDIVNAYWDKIPGSYYDDEWAAILFPCSATLPDFILGIGLYKGVVPGRYMNYGYINDTVCYGGLQSQGDIGFAIVGDTALKAQYAVFDLGNMRVGLANKPLQT</sequence>
<evidence type="ECO:0000313" key="10">
    <source>
        <dbReference type="Proteomes" id="UP000094444"/>
    </source>
</evidence>
<feature type="active site" evidence="5">
    <location>
        <position position="318"/>
    </location>
</feature>